<feature type="chain" id="PRO_5001694904" description="TonB-denpendent receptor" evidence="12">
    <location>
        <begin position="23"/>
        <end position="621"/>
    </location>
</feature>
<dbReference type="InterPro" id="IPR000531">
    <property type="entry name" value="Beta-barrel_TonB"/>
</dbReference>
<dbReference type="Proteomes" id="UP000027432">
    <property type="component" value="Unassembled WGS sequence"/>
</dbReference>
<dbReference type="eggNOG" id="COG4206">
    <property type="taxonomic scope" value="Bacteria"/>
</dbReference>
<evidence type="ECO:0000256" key="6">
    <source>
        <dbReference type="ARBA" id="ARBA00023077"/>
    </source>
</evidence>
<dbReference type="Gene3D" id="2.170.130.10">
    <property type="entry name" value="TonB-dependent receptor, plug domain"/>
    <property type="match status" value="1"/>
</dbReference>
<organism evidence="15 16">
    <name type="scientific">Thioclava pacifica DSM 10166</name>
    <dbReference type="NCBI Taxonomy" id="1353537"/>
    <lineage>
        <taxon>Bacteria</taxon>
        <taxon>Pseudomonadati</taxon>
        <taxon>Pseudomonadota</taxon>
        <taxon>Alphaproteobacteria</taxon>
        <taxon>Rhodobacterales</taxon>
        <taxon>Paracoccaceae</taxon>
        <taxon>Thioclava</taxon>
    </lineage>
</organism>
<dbReference type="EMBL" id="AUND01000001">
    <property type="protein sequence ID" value="KEO56480.1"/>
    <property type="molecule type" value="Genomic_DNA"/>
</dbReference>
<keyword evidence="8" id="KW-0675">Receptor</keyword>
<keyword evidence="5 12" id="KW-0732">Signal</keyword>
<dbReference type="PROSITE" id="PS52016">
    <property type="entry name" value="TONB_DEPENDENT_REC_3"/>
    <property type="match status" value="1"/>
</dbReference>
<evidence type="ECO:0000256" key="9">
    <source>
        <dbReference type="ARBA" id="ARBA00023237"/>
    </source>
</evidence>
<dbReference type="OrthoDB" id="9760333at2"/>
<dbReference type="InterPro" id="IPR012910">
    <property type="entry name" value="Plug_dom"/>
</dbReference>
<evidence type="ECO:0008006" key="17">
    <source>
        <dbReference type="Google" id="ProtNLM"/>
    </source>
</evidence>
<proteinExistence type="inferred from homology"/>
<keyword evidence="3 10" id="KW-1134">Transmembrane beta strand</keyword>
<dbReference type="GO" id="GO:0015344">
    <property type="term" value="F:siderophore uptake transmembrane transporter activity"/>
    <property type="evidence" value="ECO:0007669"/>
    <property type="project" value="TreeGrafter"/>
</dbReference>
<dbReference type="PANTHER" id="PTHR30069:SF29">
    <property type="entry name" value="HEMOGLOBIN AND HEMOGLOBIN-HAPTOGLOBIN-BINDING PROTEIN 1-RELATED"/>
    <property type="match status" value="1"/>
</dbReference>
<dbReference type="InterPro" id="IPR036942">
    <property type="entry name" value="Beta-barrel_TonB_sf"/>
</dbReference>
<evidence type="ECO:0000256" key="2">
    <source>
        <dbReference type="ARBA" id="ARBA00022448"/>
    </source>
</evidence>
<evidence type="ECO:0000256" key="1">
    <source>
        <dbReference type="ARBA" id="ARBA00004571"/>
    </source>
</evidence>
<keyword evidence="16" id="KW-1185">Reference proteome</keyword>
<evidence type="ECO:0000256" key="11">
    <source>
        <dbReference type="RuleBase" id="RU003357"/>
    </source>
</evidence>
<name>A0A074JKQ6_9RHOB</name>
<dbReference type="CDD" id="cd01347">
    <property type="entry name" value="ligand_gated_channel"/>
    <property type="match status" value="1"/>
</dbReference>
<dbReference type="Gene3D" id="2.40.170.20">
    <property type="entry name" value="TonB-dependent receptor, beta-barrel domain"/>
    <property type="match status" value="1"/>
</dbReference>
<evidence type="ECO:0000256" key="8">
    <source>
        <dbReference type="ARBA" id="ARBA00023170"/>
    </source>
</evidence>
<dbReference type="SUPFAM" id="SSF56935">
    <property type="entry name" value="Porins"/>
    <property type="match status" value="1"/>
</dbReference>
<dbReference type="GO" id="GO:0044718">
    <property type="term" value="P:siderophore transmembrane transport"/>
    <property type="evidence" value="ECO:0007669"/>
    <property type="project" value="TreeGrafter"/>
</dbReference>
<gene>
    <name evidence="15" type="ORF">TP2_02835</name>
</gene>
<keyword evidence="2 10" id="KW-0813">Transport</keyword>
<accession>A0A074JKQ6</accession>
<dbReference type="Pfam" id="PF00593">
    <property type="entry name" value="TonB_dep_Rec_b-barrel"/>
    <property type="match status" value="1"/>
</dbReference>
<dbReference type="InterPro" id="IPR039426">
    <property type="entry name" value="TonB-dep_rcpt-like"/>
</dbReference>
<comment type="subcellular location">
    <subcellularLocation>
        <location evidence="1 10">Cell outer membrane</location>
        <topology evidence="1 10">Multi-pass membrane protein</topology>
    </subcellularLocation>
</comment>
<comment type="caution">
    <text evidence="15">The sequence shown here is derived from an EMBL/GenBank/DDBJ whole genome shotgun (WGS) entry which is preliminary data.</text>
</comment>
<comment type="similarity">
    <text evidence="10 11">Belongs to the TonB-dependent receptor family.</text>
</comment>
<keyword evidence="4 10" id="KW-0812">Transmembrane</keyword>
<dbReference type="GO" id="GO:0009279">
    <property type="term" value="C:cell outer membrane"/>
    <property type="evidence" value="ECO:0007669"/>
    <property type="project" value="UniProtKB-SubCell"/>
</dbReference>
<protein>
    <recommendedName>
        <fullName evidence="17">TonB-denpendent receptor</fullName>
    </recommendedName>
</protein>
<evidence type="ECO:0000256" key="10">
    <source>
        <dbReference type="PROSITE-ProRule" id="PRU01360"/>
    </source>
</evidence>
<keyword evidence="9 10" id="KW-0998">Cell outer membrane</keyword>
<feature type="domain" description="TonB-dependent receptor-like beta-barrel" evidence="13">
    <location>
        <begin position="181"/>
        <end position="595"/>
    </location>
</feature>
<reference evidence="15 16" key="1">
    <citation type="submission" date="2013-07" db="EMBL/GenBank/DDBJ databases">
        <title>Thioclava pacifica DSM 10166 Genome Sequencing.</title>
        <authorList>
            <person name="Lai Q."/>
            <person name="Shao Z."/>
        </authorList>
    </citation>
    <scope>NUCLEOTIDE SEQUENCE [LARGE SCALE GENOMIC DNA]</scope>
    <source>
        <strain evidence="15 16">DSM 10166</strain>
    </source>
</reference>
<feature type="domain" description="TonB-dependent receptor plug" evidence="14">
    <location>
        <begin position="46"/>
        <end position="153"/>
    </location>
</feature>
<dbReference type="AlphaFoldDB" id="A0A074JKQ6"/>
<sequence length="621" mass="67161">MLASRLTTSLLLTTALAAPALAQDDQPYQLDEIVIYYGALEPRSADQTAQAVTVLSKKDMERSGETRLSNLIAQTPGVGILARGPMGAQTGFTIRGVSQNYVKVLVDGIDVSDPSGPQVAADLGRLNTFNYDRVEIMRGTQSALYGGSAVAGVINLDTPRPTKEGVSQSVALELGSYKTANFAYNFGWKQGDDELSVQLSKIYSAGFSAADEKNGNTEKDGYKADRVSLRAQKRISDNLLIGFAGFAQNDRGEYDETAFDPVTYASYPVDGTPDEVTYAKTRGARLFAQFDTGPVSQEVALSYFRIARRTDGGTALYGPTFNDYVGKRRKFEWLGHAEVGSGKASFGIDRTLENFTSKSTYGGSDAFTSVTGVFAEYAFAPVEGVNVIASARHDQLSSFGDQTTGRLGVTWQAAPDTLLKVSLGNGYRAPSGYELYGPYGDATLRPEKSISGDFGIEQKFGAHTLTATLFRIEVKDLIDYAYPAYYQTSGTATRQGVELGMKGPITDKIGYSLGYTYLDKKNPSGLSSGSTWNSAFGRHTLTAGIDAKVTDKITLAADLRVVTDRQSQPDYGLMNAQMTYDLGEGKEAYLRIENLTDTDYQLWPGYGTSGRAAYVGLRARF</sequence>
<keyword evidence="6 11" id="KW-0798">TonB box</keyword>
<evidence type="ECO:0000313" key="16">
    <source>
        <dbReference type="Proteomes" id="UP000027432"/>
    </source>
</evidence>
<evidence type="ECO:0000256" key="12">
    <source>
        <dbReference type="SAM" id="SignalP"/>
    </source>
</evidence>
<dbReference type="PANTHER" id="PTHR30069">
    <property type="entry name" value="TONB-DEPENDENT OUTER MEMBRANE RECEPTOR"/>
    <property type="match status" value="1"/>
</dbReference>
<evidence type="ECO:0000256" key="4">
    <source>
        <dbReference type="ARBA" id="ARBA00022692"/>
    </source>
</evidence>
<feature type="signal peptide" evidence="12">
    <location>
        <begin position="1"/>
        <end position="22"/>
    </location>
</feature>
<dbReference type="Pfam" id="PF07715">
    <property type="entry name" value="Plug"/>
    <property type="match status" value="1"/>
</dbReference>
<keyword evidence="7 10" id="KW-0472">Membrane</keyword>
<dbReference type="STRING" id="1353537.TP2_02835"/>
<evidence type="ECO:0000259" key="14">
    <source>
        <dbReference type="Pfam" id="PF07715"/>
    </source>
</evidence>
<evidence type="ECO:0000313" key="15">
    <source>
        <dbReference type="EMBL" id="KEO56480.1"/>
    </source>
</evidence>
<evidence type="ECO:0000256" key="5">
    <source>
        <dbReference type="ARBA" id="ARBA00022729"/>
    </source>
</evidence>
<evidence type="ECO:0000256" key="7">
    <source>
        <dbReference type="ARBA" id="ARBA00023136"/>
    </source>
</evidence>
<dbReference type="InterPro" id="IPR037066">
    <property type="entry name" value="Plug_dom_sf"/>
</dbReference>
<dbReference type="RefSeq" id="WP_038073005.1">
    <property type="nucleotide sequence ID" value="NZ_AUND01000001.1"/>
</dbReference>
<evidence type="ECO:0000256" key="3">
    <source>
        <dbReference type="ARBA" id="ARBA00022452"/>
    </source>
</evidence>
<evidence type="ECO:0000259" key="13">
    <source>
        <dbReference type="Pfam" id="PF00593"/>
    </source>
</evidence>